<reference evidence="4" key="1">
    <citation type="submission" date="2022-01" db="EMBL/GenBank/DDBJ databases">
        <authorList>
            <person name="Jo J.-H."/>
            <person name="Im W.-T."/>
        </authorList>
    </citation>
    <scope>NUCLEOTIDE SEQUENCE</scope>
    <source>
        <strain evidence="4">I2-34</strain>
    </source>
</reference>
<feature type="domain" description="EAL" evidence="2">
    <location>
        <begin position="521"/>
        <end position="772"/>
    </location>
</feature>
<feature type="domain" description="GGDEF" evidence="3">
    <location>
        <begin position="383"/>
        <end position="520"/>
    </location>
</feature>
<dbReference type="Gene3D" id="3.30.70.270">
    <property type="match status" value="1"/>
</dbReference>
<comment type="caution">
    <text evidence="4">The sequence shown here is derived from an EMBL/GenBank/DDBJ whole genome shotgun (WGS) entry which is preliminary data.</text>
</comment>
<dbReference type="SUPFAM" id="SSF141868">
    <property type="entry name" value="EAL domain-like"/>
    <property type="match status" value="1"/>
</dbReference>
<dbReference type="Pfam" id="PF00563">
    <property type="entry name" value="EAL"/>
    <property type="match status" value="1"/>
</dbReference>
<feature type="transmembrane region" description="Helical" evidence="1">
    <location>
        <begin position="133"/>
        <end position="153"/>
    </location>
</feature>
<dbReference type="Proteomes" id="UP001165368">
    <property type="component" value="Unassembled WGS sequence"/>
</dbReference>
<dbReference type="PANTHER" id="PTHR44757">
    <property type="entry name" value="DIGUANYLATE CYCLASE DGCP"/>
    <property type="match status" value="1"/>
</dbReference>
<dbReference type="Pfam" id="PF00990">
    <property type="entry name" value="GGDEF"/>
    <property type="match status" value="1"/>
</dbReference>
<dbReference type="InterPro" id="IPR043128">
    <property type="entry name" value="Rev_trsase/Diguanyl_cyclase"/>
</dbReference>
<dbReference type="SMART" id="SM00267">
    <property type="entry name" value="GGDEF"/>
    <property type="match status" value="1"/>
</dbReference>
<dbReference type="InterPro" id="IPR029787">
    <property type="entry name" value="Nucleotide_cyclase"/>
</dbReference>
<name>A0ABS9L2D6_9MICC</name>
<dbReference type="CDD" id="cd01948">
    <property type="entry name" value="EAL"/>
    <property type="match status" value="1"/>
</dbReference>
<feature type="transmembrane region" description="Helical" evidence="1">
    <location>
        <begin position="20"/>
        <end position="42"/>
    </location>
</feature>
<dbReference type="PANTHER" id="PTHR44757:SF2">
    <property type="entry name" value="BIOFILM ARCHITECTURE MAINTENANCE PROTEIN MBAA"/>
    <property type="match status" value="1"/>
</dbReference>
<evidence type="ECO:0000256" key="1">
    <source>
        <dbReference type="SAM" id="Phobius"/>
    </source>
</evidence>
<dbReference type="InterPro" id="IPR001633">
    <property type="entry name" value="EAL_dom"/>
</dbReference>
<feature type="transmembrane region" description="Helical" evidence="1">
    <location>
        <begin position="54"/>
        <end position="71"/>
    </location>
</feature>
<dbReference type="InterPro" id="IPR035919">
    <property type="entry name" value="EAL_sf"/>
</dbReference>
<dbReference type="PROSITE" id="PS50883">
    <property type="entry name" value="EAL"/>
    <property type="match status" value="1"/>
</dbReference>
<dbReference type="RefSeq" id="WP_237817906.1">
    <property type="nucleotide sequence ID" value="NZ_JAKLTQ010000001.1"/>
</dbReference>
<dbReference type="EMBL" id="JAKLTQ010000001">
    <property type="protein sequence ID" value="MCG2620821.1"/>
    <property type="molecule type" value="Genomic_DNA"/>
</dbReference>
<dbReference type="Gene3D" id="3.20.20.450">
    <property type="entry name" value="EAL domain"/>
    <property type="match status" value="1"/>
</dbReference>
<feature type="transmembrane region" description="Helical" evidence="1">
    <location>
        <begin position="104"/>
        <end position="121"/>
    </location>
</feature>
<dbReference type="SMART" id="SM00052">
    <property type="entry name" value="EAL"/>
    <property type="match status" value="1"/>
</dbReference>
<dbReference type="CDD" id="cd01949">
    <property type="entry name" value="GGDEF"/>
    <property type="match status" value="1"/>
</dbReference>
<feature type="transmembrane region" description="Helical" evidence="1">
    <location>
        <begin position="159"/>
        <end position="181"/>
    </location>
</feature>
<evidence type="ECO:0000259" key="2">
    <source>
        <dbReference type="PROSITE" id="PS50883"/>
    </source>
</evidence>
<gene>
    <name evidence="4" type="ORF">LVY72_02710</name>
</gene>
<sequence>MTASGPAAAPGQPATRPGRAATVLCRAAASAIAGAGLVLLGLAGLRTIAEPPQLELAAAASLAVLVLAWQLRMDTPIMQRQSTVALGAAVLVCNHPAAPWHQPLAVFAGGMLAALLVFRRWKPMDLYWLLSKVASAAVFIAVFQILLAAPVWWPAAVTAAWAAYMAAAVATDRVLATAAGMPATFRNGVDARYAAGTLGVNLLICLGGYYLTALPHAAADPELLEVLFLTSVCLLALAVTGWLRNRELRRRLTGLVGAARQLPWTNEGAERILLEAVSASVRADQVALRDEGPGAREIGVEMDRWNGSGGYLVASRAGGAQFAEEDEQVLDALAHLGNGMVRQRELISELTYQAETDALTGLGNRRTLWKRLEEINAGRDAGEAIAVVYLDLDEFKAVNDRYGHDAGDQVLVTTAQRIRAAIRPGDVAARIGGDEFVVVLRHLATEADAQAAAIRIAEEIARPMWIANGRLQVQASAGTAFSARPAADFEELMQGADSRMYATKRLQQQLREDGLSGAEPAVGLTAAVERGVRQGLLRVALQPVIALDLDAIVGFEALVRYEDEQLGSIPADRLVAEARRLGLLDELTGQVIDGTLEAMRAVTAVSAIRSISLNVELGQLEPGSAVLKRLQQLRAEAPELNVIVELTENSLDTLSDQARLELAWLRREGFRIAVDDFGSGYSSMNALTEFDFDIVKVDRSLIREDAGSARNIVVSHLISMFRALQVDVVIEGVETAQTVQWLAGCHGLNAQGFYFGRPMWPEEVIVRLEQSGTAALADSLRRSSRAAR</sequence>
<organism evidence="4 5">
    <name type="scientific">Arthrobacter hankyongi</name>
    <dbReference type="NCBI Taxonomy" id="2904801"/>
    <lineage>
        <taxon>Bacteria</taxon>
        <taxon>Bacillati</taxon>
        <taxon>Actinomycetota</taxon>
        <taxon>Actinomycetes</taxon>
        <taxon>Micrococcales</taxon>
        <taxon>Micrococcaceae</taxon>
        <taxon>Arthrobacter</taxon>
    </lineage>
</organism>
<feature type="transmembrane region" description="Helical" evidence="1">
    <location>
        <begin position="193"/>
        <end position="211"/>
    </location>
</feature>
<keyword evidence="1" id="KW-0812">Transmembrane</keyword>
<keyword evidence="1" id="KW-1133">Transmembrane helix</keyword>
<dbReference type="InterPro" id="IPR052155">
    <property type="entry name" value="Biofilm_reg_signaling"/>
</dbReference>
<dbReference type="NCBIfam" id="TIGR00254">
    <property type="entry name" value="GGDEF"/>
    <property type="match status" value="1"/>
</dbReference>
<evidence type="ECO:0000313" key="5">
    <source>
        <dbReference type="Proteomes" id="UP001165368"/>
    </source>
</evidence>
<keyword evidence="1" id="KW-0472">Membrane</keyword>
<feature type="transmembrane region" description="Helical" evidence="1">
    <location>
        <begin position="223"/>
        <end position="243"/>
    </location>
</feature>
<evidence type="ECO:0000313" key="4">
    <source>
        <dbReference type="EMBL" id="MCG2620821.1"/>
    </source>
</evidence>
<accession>A0ABS9L2D6</accession>
<proteinExistence type="predicted"/>
<dbReference type="InterPro" id="IPR000160">
    <property type="entry name" value="GGDEF_dom"/>
</dbReference>
<dbReference type="SUPFAM" id="SSF55073">
    <property type="entry name" value="Nucleotide cyclase"/>
    <property type="match status" value="1"/>
</dbReference>
<dbReference type="PROSITE" id="PS50887">
    <property type="entry name" value="GGDEF"/>
    <property type="match status" value="1"/>
</dbReference>
<keyword evidence="5" id="KW-1185">Reference proteome</keyword>
<protein>
    <submittedName>
        <fullName evidence="4">EAL domain-containing protein</fullName>
    </submittedName>
</protein>
<evidence type="ECO:0000259" key="3">
    <source>
        <dbReference type="PROSITE" id="PS50887"/>
    </source>
</evidence>